<dbReference type="Proteomes" id="UP000305517">
    <property type="component" value="Unassembled WGS sequence"/>
</dbReference>
<evidence type="ECO:0000313" key="4">
    <source>
        <dbReference type="EMBL" id="TLM91050.1"/>
    </source>
</evidence>
<dbReference type="GO" id="GO:0043590">
    <property type="term" value="C:bacterial nucleoid"/>
    <property type="evidence" value="ECO:0007669"/>
    <property type="project" value="TreeGrafter"/>
</dbReference>
<dbReference type="PANTHER" id="PTHR38772">
    <property type="match status" value="1"/>
</dbReference>
<sequence>MLTIKHIIVHHLHKEQHKSNTQLDLSNSLLTIDESSQRLVEELNNRYGTHNNSKVTYAKFGTGTVFPSAYHEFHANQNAEAFIKFTKETIVDLEKTISGVRLAKGGYVVFTQFENNQDFTGIYIIREKKGVLFKKDKDGSFKINDTFHIDFEKIAMGCRINNSVYNNSSNRYLSFIDSRKDEVSKFFNDWISTDNNTDNVTDTKALHRVLNKIDLPLDEHGNIAISREDLLNKAFHIIKDQSRTVDIAQLSHVLYNDPDHIARYVIDNNIEMSGMFKADSATLRKFSTIKVAADNIMLSFPLKALNELVTISEAHPDMITIRSEALANKIRNESLSSQQS</sequence>
<comment type="caution">
    <text evidence="4">The sequence shown here is derived from an EMBL/GenBank/DDBJ whole genome shotgun (WGS) entry which is preliminary data.</text>
</comment>
<dbReference type="GO" id="GO:0003727">
    <property type="term" value="F:single-stranded RNA binding"/>
    <property type="evidence" value="ECO:0007669"/>
    <property type="project" value="TreeGrafter"/>
</dbReference>
<dbReference type="GO" id="GO:0003690">
    <property type="term" value="F:double-stranded DNA binding"/>
    <property type="evidence" value="ECO:0007669"/>
    <property type="project" value="TreeGrafter"/>
</dbReference>
<dbReference type="RefSeq" id="WP_138079161.1">
    <property type="nucleotide sequence ID" value="NZ_VAJM01000008.1"/>
</dbReference>
<organism evidence="4 5">
    <name type="scientific">Hymenobacter jeollabukensis</name>
    <dbReference type="NCBI Taxonomy" id="2025313"/>
    <lineage>
        <taxon>Bacteria</taxon>
        <taxon>Pseudomonadati</taxon>
        <taxon>Bacteroidota</taxon>
        <taxon>Cytophagia</taxon>
        <taxon>Cytophagales</taxon>
        <taxon>Hymenobacteraceae</taxon>
        <taxon>Hymenobacter</taxon>
    </lineage>
</organism>
<evidence type="ECO:0000256" key="3">
    <source>
        <dbReference type="ARBA" id="ARBA00022490"/>
    </source>
</evidence>
<evidence type="ECO:0008006" key="6">
    <source>
        <dbReference type="Google" id="ProtNLM"/>
    </source>
</evidence>
<gene>
    <name evidence="4" type="ORF">FDY95_15745</name>
</gene>
<evidence type="ECO:0000256" key="2">
    <source>
        <dbReference type="ARBA" id="ARBA00009035"/>
    </source>
</evidence>
<protein>
    <recommendedName>
        <fullName evidence="6">Nucleoid-associated protein</fullName>
    </recommendedName>
</protein>
<keyword evidence="5" id="KW-1185">Reference proteome</keyword>
<proteinExistence type="inferred from homology"/>
<evidence type="ECO:0000256" key="1">
    <source>
        <dbReference type="ARBA" id="ARBA00004496"/>
    </source>
</evidence>
<accession>A0A5R8WNA3</accession>
<dbReference type="InterPro" id="IPR007358">
    <property type="entry name" value="Nucleoid_associated_NdpA"/>
</dbReference>
<dbReference type="Pfam" id="PF04245">
    <property type="entry name" value="NA37"/>
    <property type="match status" value="1"/>
</dbReference>
<dbReference type="AlphaFoldDB" id="A0A5R8WNA3"/>
<dbReference type="EMBL" id="VAJM01000008">
    <property type="protein sequence ID" value="TLM91050.1"/>
    <property type="molecule type" value="Genomic_DNA"/>
</dbReference>
<comment type="similarity">
    <text evidence="2">Belongs to the YejK family.</text>
</comment>
<dbReference type="GO" id="GO:0005737">
    <property type="term" value="C:cytoplasm"/>
    <property type="evidence" value="ECO:0007669"/>
    <property type="project" value="UniProtKB-SubCell"/>
</dbReference>
<reference evidence="4 5" key="1">
    <citation type="submission" date="2019-05" db="EMBL/GenBank/DDBJ databases">
        <title>Hymenobacter edaphi sp. nov., isolated from abandoned arsenic-contaminated farmland soil.</title>
        <authorList>
            <person name="Nie L."/>
        </authorList>
    </citation>
    <scope>NUCLEOTIDE SEQUENCE [LARGE SCALE GENOMIC DNA]</scope>
    <source>
        <strain evidence="4 5">1-3-3-8</strain>
    </source>
</reference>
<dbReference type="PANTHER" id="PTHR38772:SF1">
    <property type="entry name" value="NUCLEOID-ASSOCIATED PROTEIN YEJK"/>
    <property type="match status" value="1"/>
</dbReference>
<dbReference type="OrthoDB" id="980584at2"/>
<keyword evidence="3" id="KW-0963">Cytoplasm</keyword>
<name>A0A5R8WNA3_9BACT</name>
<evidence type="ECO:0000313" key="5">
    <source>
        <dbReference type="Proteomes" id="UP000305517"/>
    </source>
</evidence>
<comment type="subcellular location">
    <subcellularLocation>
        <location evidence="1">Cytoplasm</location>
    </subcellularLocation>
</comment>